<dbReference type="SMART" id="SM00575">
    <property type="entry name" value="ZnF_PMZ"/>
    <property type="match status" value="1"/>
</dbReference>
<accession>A0A2U1NH42</accession>
<gene>
    <name evidence="9" type="ORF">CTI12_AA265880</name>
</gene>
<keyword evidence="3 5" id="KW-0863">Zinc-finger</keyword>
<dbReference type="GO" id="GO:0006355">
    <property type="term" value="P:regulation of DNA-templated transcription"/>
    <property type="evidence" value="ECO:0007669"/>
    <property type="project" value="UniProtKB-UniRule"/>
</dbReference>
<dbReference type="GO" id="GO:0008270">
    <property type="term" value="F:zinc ion binding"/>
    <property type="evidence" value="ECO:0007669"/>
    <property type="project" value="UniProtKB-UniRule"/>
</dbReference>
<name>A0A2U1NH42_ARTAN</name>
<sequence length="359" mass="41862">MIFLKKAKMNEGFHFDLNEVFMDEDLLMVQEADTIDEAGHNEKEYVEPFVCQCFLSEEDALLSIKRKPDVKLVDYSKKQRNRDSTRCECKAMMHDVRYLPSYRKLTIEDEKRILLLKKVDLAIEDVEQKQMHDTMLVKYRGSCLRSPSPLEEQGYRFFTPFAFKKFQEEFAKANQYSVKQVNDMTFNVNHHASTRSHKVFWDGKVAKCSCKAFEFVGILCRHILGVFIHKDCFEIPSTYWSPRWCRQEFQLDEISIGHQDKNIEDSTCLNNVAPPPIDLVERPPSSNPKGRPKKYREKNGKEVMTTKQVRCCRLCKRVGHSISRCPDKDNLGGHVIAQKLAMKRKTSTIESEDLNPIFV</sequence>
<evidence type="ECO:0000256" key="7">
    <source>
        <dbReference type="SAM" id="MobiDB-lite"/>
    </source>
</evidence>
<dbReference type="AlphaFoldDB" id="A0A2U1NH42"/>
<comment type="similarity">
    <text evidence="1 6">Belongs to the FHY3/FAR1 family.</text>
</comment>
<dbReference type="STRING" id="35608.A0A2U1NH42"/>
<evidence type="ECO:0000256" key="4">
    <source>
        <dbReference type="ARBA" id="ARBA00022833"/>
    </source>
</evidence>
<evidence type="ECO:0000256" key="2">
    <source>
        <dbReference type="ARBA" id="ARBA00022723"/>
    </source>
</evidence>
<evidence type="ECO:0000256" key="5">
    <source>
        <dbReference type="PROSITE-ProRule" id="PRU00325"/>
    </source>
</evidence>
<keyword evidence="4 6" id="KW-0862">Zinc</keyword>
<dbReference type="GO" id="GO:0005634">
    <property type="term" value="C:nucleus"/>
    <property type="evidence" value="ECO:0007669"/>
    <property type="project" value="UniProtKB-SubCell"/>
</dbReference>
<keyword evidence="6" id="KW-0539">Nucleus</keyword>
<evidence type="ECO:0000256" key="1">
    <source>
        <dbReference type="ARBA" id="ARBA00005889"/>
    </source>
</evidence>
<evidence type="ECO:0000256" key="3">
    <source>
        <dbReference type="ARBA" id="ARBA00022771"/>
    </source>
</evidence>
<dbReference type="PROSITE" id="PS50966">
    <property type="entry name" value="ZF_SWIM"/>
    <property type="match status" value="1"/>
</dbReference>
<feature type="domain" description="SWIM-type" evidence="8">
    <location>
        <begin position="186"/>
        <end position="231"/>
    </location>
</feature>
<comment type="caution">
    <text evidence="9">The sequence shown here is derived from an EMBL/GenBank/DDBJ whole genome shotgun (WGS) entry which is preliminary data.</text>
</comment>
<keyword evidence="2 6" id="KW-0479">Metal-binding</keyword>
<proteinExistence type="inferred from homology"/>
<keyword evidence="10" id="KW-1185">Reference proteome</keyword>
<comment type="subcellular location">
    <subcellularLocation>
        <location evidence="6">Nucleus</location>
    </subcellularLocation>
</comment>
<feature type="region of interest" description="Disordered" evidence="7">
    <location>
        <begin position="274"/>
        <end position="300"/>
    </location>
</feature>
<evidence type="ECO:0000313" key="9">
    <source>
        <dbReference type="EMBL" id="PWA72839.1"/>
    </source>
</evidence>
<comment type="function">
    <text evidence="6">Putative transcription activator involved in regulating light control of development.</text>
</comment>
<reference evidence="9 10" key="1">
    <citation type="journal article" date="2018" name="Mol. Plant">
        <title>The genome of Artemisia annua provides insight into the evolution of Asteraceae family and artemisinin biosynthesis.</title>
        <authorList>
            <person name="Shen Q."/>
            <person name="Zhang L."/>
            <person name="Liao Z."/>
            <person name="Wang S."/>
            <person name="Yan T."/>
            <person name="Shi P."/>
            <person name="Liu M."/>
            <person name="Fu X."/>
            <person name="Pan Q."/>
            <person name="Wang Y."/>
            <person name="Lv Z."/>
            <person name="Lu X."/>
            <person name="Zhang F."/>
            <person name="Jiang W."/>
            <person name="Ma Y."/>
            <person name="Chen M."/>
            <person name="Hao X."/>
            <person name="Li L."/>
            <person name="Tang Y."/>
            <person name="Lv G."/>
            <person name="Zhou Y."/>
            <person name="Sun X."/>
            <person name="Brodelius P.E."/>
            <person name="Rose J.K.C."/>
            <person name="Tang K."/>
        </authorList>
    </citation>
    <scope>NUCLEOTIDE SEQUENCE [LARGE SCALE GENOMIC DNA]</scope>
    <source>
        <strain evidence="10">cv. Huhao1</strain>
        <tissue evidence="9">Leaf</tissue>
    </source>
</reference>
<dbReference type="Proteomes" id="UP000245207">
    <property type="component" value="Unassembled WGS sequence"/>
</dbReference>
<organism evidence="9 10">
    <name type="scientific">Artemisia annua</name>
    <name type="common">Sweet wormwood</name>
    <dbReference type="NCBI Taxonomy" id="35608"/>
    <lineage>
        <taxon>Eukaryota</taxon>
        <taxon>Viridiplantae</taxon>
        <taxon>Streptophyta</taxon>
        <taxon>Embryophyta</taxon>
        <taxon>Tracheophyta</taxon>
        <taxon>Spermatophyta</taxon>
        <taxon>Magnoliopsida</taxon>
        <taxon>eudicotyledons</taxon>
        <taxon>Gunneridae</taxon>
        <taxon>Pentapetalae</taxon>
        <taxon>asterids</taxon>
        <taxon>campanulids</taxon>
        <taxon>Asterales</taxon>
        <taxon>Asteraceae</taxon>
        <taxon>Asteroideae</taxon>
        <taxon>Anthemideae</taxon>
        <taxon>Artemisiinae</taxon>
        <taxon>Artemisia</taxon>
    </lineage>
</organism>
<dbReference type="InterPro" id="IPR007527">
    <property type="entry name" value="Znf_SWIM"/>
</dbReference>
<evidence type="ECO:0000256" key="6">
    <source>
        <dbReference type="RuleBase" id="RU367018"/>
    </source>
</evidence>
<dbReference type="PANTHER" id="PTHR31669">
    <property type="entry name" value="PROTEIN FAR1-RELATED SEQUENCE 10-RELATED"/>
    <property type="match status" value="1"/>
</dbReference>
<dbReference type="OrthoDB" id="1568363at2759"/>
<dbReference type="EMBL" id="PKPP01002834">
    <property type="protein sequence ID" value="PWA72839.1"/>
    <property type="molecule type" value="Genomic_DNA"/>
</dbReference>
<dbReference type="InterPro" id="IPR031052">
    <property type="entry name" value="FHY3/FAR1"/>
</dbReference>
<dbReference type="PANTHER" id="PTHR31669:SF263">
    <property type="entry name" value="PROTEIN FAR1-RELATED SEQUENCE"/>
    <property type="match status" value="1"/>
</dbReference>
<dbReference type="InterPro" id="IPR006564">
    <property type="entry name" value="Znf_PMZ"/>
</dbReference>
<evidence type="ECO:0000313" key="10">
    <source>
        <dbReference type="Proteomes" id="UP000245207"/>
    </source>
</evidence>
<dbReference type="Pfam" id="PF04434">
    <property type="entry name" value="SWIM"/>
    <property type="match status" value="1"/>
</dbReference>
<evidence type="ECO:0000259" key="8">
    <source>
        <dbReference type="PROSITE" id="PS50966"/>
    </source>
</evidence>
<protein>
    <recommendedName>
        <fullName evidence="6">Protein FAR1-RELATED SEQUENCE</fullName>
    </recommendedName>
</protein>